<feature type="transmembrane region" description="Helical" evidence="1">
    <location>
        <begin position="67"/>
        <end position="88"/>
    </location>
</feature>
<keyword evidence="1" id="KW-0472">Membrane</keyword>
<evidence type="ECO:0000256" key="1">
    <source>
        <dbReference type="SAM" id="Phobius"/>
    </source>
</evidence>
<keyword evidence="1" id="KW-0812">Transmembrane</keyword>
<reference evidence="2" key="1">
    <citation type="submission" date="2018-05" db="EMBL/GenBank/DDBJ databases">
        <authorList>
            <person name="Lanie J.A."/>
            <person name="Ng W.-L."/>
            <person name="Kazmierczak K.M."/>
            <person name="Andrzejewski T.M."/>
            <person name="Davidsen T.M."/>
            <person name="Wayne K.J."/>
            <person name="Tettelin H."/>
            <person name="Glass J.I."/>
            <person name="Rusch D."/>
            <person name="Podicherti R."/>
            <person name="Tsui H.-C.T."/>
            <person name="Winkler M.E."/>
        </authorList>
    </citation>
    <scope>NUCLEOTIDE SEQUENCE</scope>
</reference>
<dbReference type="EMBL" id="UINC01011989">
    <property type="protein sequence ID" value="SVA52599.1"/>
    <property type="molecule type" value="Genomic_DNA"/>
</dbReference>
<feature type="non-terminal residue" evidence="2">
    <location>
        <position position="112"/>
    </location>
</feature>
<dbReference type="AlphaFoldDB" id="A0A381WJF4"/>
<organism evidence="2">
    <name type="scientific">marine metagenome</name>
    <dbReference type="NCBI Taxonomy" id="408172"/>
    <lineage>
        <taxon>unclassified sequences</taxon>
        <taxon>metagenomes</taxon>
        <taxon>ecological metagenomes</taxon>
    </lineage>
</organism>
<proteinExistence type="predicted"/>
<protein>
    <submittedName>
        <fullName evidence="2">Uncharacterized protein</fullName>
    </submittedName>
</protein>
<name>A0A381WJF4_9ZZZZ</name>
<keyword evidence="1" id="KW-1133">Transmembrane helix</keyword>
<sequence>MLMQSTSERTYWAFLLFGVLLIPLLYFIWKQIKNPNNDPVKVIVRWVITLTAVPLIFFAAARSGGGMGLIMVLGVIVIPIGLLLGLMWTPAIGNWIASPLTNALTGDSRESY</sequence>
<gene>
    <name evidence="2" type="ORF">METZ01_LOCUS105453</name>
</gene>
<feature type="transmembrane region" description="Helical" evidence="1">
    <location>
        <begin position="42"/>
        <end position="61"/>
    </location>
</feature>
<accession>A0A381WJF4</accession>
<evidence type="ECO:0000313" key="2">
    <source>
        <dbReference type="EMBL" id="SVA52599.1"/>
    </source>
</evidence>
<feature type="transmembrane region" description="Helical" evidence="1">
    <location>
        <begin position="12"/>
        <end position="30"/>
    </location>
</feature>